<gene>
    <name evidence="1" type="ORF">JCM19296_1502</name>
</gene>
<comment type="caution">
    <text evidence="1">The sequence shown here is derived from an EMBL/GenBank/DDBJ whole genome shotgun (WGS) entry which is preliminary data.</text>
</comment>
<organism evidence="1 2">
    <name type="scientific">Nonlabens ulvanivorans</name>
    <name type="common">Persicivirga ulvanivorans</name>
    <dbReference type="NCBI Taxonomy" id="906888"/>
    <lineage>
        <taxon>Bacteria</taxon>
        <taxon>Pseudomonadati</taxon>
        <taxon>Bacteroidota</taxon>
        <taxon>Flavobacteriia</taxon>
        <taxon>Flavobacteriales</taxon>
        <taxon>Flavobacteriaceae</taxon>
        <taxon>Nonlabens</taxon>
    </lineage>
</organism>
<reference evidence="1 2" key="1">
    <citation type="journal article" date="2014" name="Genome Announc.">
        <title>Draft Genome Sequences of Marine Flavobacterium Nonlabens Strains NR17, NR24, NR27, NR32, NR33, and Ara13.</title>
        <authorList>
            <person name="Nakanishi M."/>
            <person name="Meirelles P."/>
            <person name="Suzuki R."/>
            <person name="Takatani N."/>
            <person name="Mino S."/>
            <person name="Suda W."/>
            <person name="Oshima K."/>
            <person name="Hattori M."/>
            <person name="Ohkuma M."/>
            <person name="Hosokawa M."/>
            <person name="Miyashita K."/>
            <person name="Thompson F.L."/>
            <person name="Niwa A."/>
            <person name="Sawabe T."/>
            <person name="Sawabe T."/>
        </authorList>
    </citation>
    <scope>NUCLEOTIDE SEQUENCE [LARGE SCALE GENOMIC DNA]</scope>
    <source>
        <strain evidence="2">JCM19296</strain>
    </source>
</reference>
<name>A0A081DAF9_NONUL</name>
<dbReference type="EMBL" id="BBLG01000003">
    <property type="protein sequence ID" value="GAK75905.1"/>
    <property type="molecule type" value="Genomic_DNA"/>
</dbReference>
<dbReference type="AlphaFoldDB" id="A0A081DAF9"/>
<evidence type="ECO:0000313" key="2">
    <source>
        <dbReference type="Proteomes" id="UP000028980"/>
    </source>
</evidence>
<sequence length="129" mass="14648">MKLKNNYISFLTLTLVFLTHFLGYGAAFSAATNVISLDSQELSETSTFVKQELTVSNTDAKDFYAELLEENLEDEEEDDKLSLIVNARPSQACQATTFEFPPIHIFKTLNARADLKLTPLYLKFLVFRI</sequence>
<accession>A0A081DAF9</accession>
<dbReference type="Proteomes" id="UP000028980">
    <property type="component" value="Unassembled WGS sequence"/>
</dbReference>
<evidence type="ECO:0000313" key="1">
    <source>
        <dbReference type="EMBL" id="GAK75905.1"/>
    </source>
</evidence>
<protein>
    <submittedName>
        <fullName evidence="1">Uncharacterized protein</fullName>
    </submittedName>
</protein>
<proteinExistence type="predicted"/>